<evidence type="ECO:0000313" key="1">
    <source>
        <dbReference type="EMBL" id="MBN7795013.1"/>
    </source>
</evidence>
<dbReference type="AlphaFoldDB" id="A0A939DB48"/>
<name>A0A939DB48_9GAMM</name>
<evidence type="ECO:0008006" key="3">
    <source>
        <dbReference type="Google" id="ProtNLM"/>
    </source>
</evidence>
<keyword evidence="2" id="KW-1185">Reference proteome</keyword>
<dbReference type="Proteomes" id="UP000664303">
    <property type="component" value="Unassembled WGS sequence"/>
</dbReference>
<organism evidence="1 2">
    <name type="scientific">Parahaliea mediterranea</name>
    <dbReference type="NCBI Taxonomy" id="651086"/>
    <lineage>
        <taxon>Bacteria</taxon>
        <taxon>Pseudomonadati</taxon>
        <taxon>Pseudomonadota</taxon>
        <taxon>Gammaproteobacteria</taxon>
        <taxon>Cellvibrionales</taxon>
        <taxon>Halieaceae</taxon>
        <taxon>Parahaliea</taxon>
    </lineage>
</organism>
<accession>A0A939DB48</accession>
<sequence length="102" mass="10957">MLKMTDLTVSKELERKEMHEVRGGFDPFAILASTSISNKVADVDQIFGFKLAQGNAGEVTNNQAIGGGNGVIYAPVDQTQSQYNDMYLDHIGNTTVGGGFSK</sequence>
<dbReference type="RefSeq" id="WP_206558463.1">
    <property type="nucleotide sequence ID" value="NZ_JAFKCZ010000001.1"/>
</dbReference>
<gene>
    <name evidence="1" type="ORF">JYP50_00325</name>
</gene>
<proteinExistence type="predicted"/>
<dbReference type="EMBL" id="JAFKCZ010000001">
    <property type="protein sequence ID" value="MBN7795013.1"/>
    <property type="molecule type" value="Genomic_DNA"/>
</dbReference>
<reference evidence="1" key="1">
    <citation type="submission" date="2021-02" db="EMBL/GenBank/DDBJ databases">
        <title>PHA producing bacteria isolated from coastal sediment in Guangdong, Shenzhen.</title>
        <authorList>
            <person name="Zheng W."/>
            <person name="Yu S."/>
            <person name="Huang Y."/>
        </authorList>
    </citation>
    <scope>NUCLEOTIDE SEQUENCE</scope>
    <source>
        <strain evidence="1">TN14-10</strain>
    </source>
</reference>
<comment type="caution">
    <text evidence="1">The sequence shown here is derived from an EMBL/GenBank/DDBJ whole genome shotgun (WGS) entry which is preliminary data.</text>
</comment>
<protein>
    <recommendedName>
        <fullName evidence="3">Bacteriocin</fullName>
    </recommendedName>
</protein>
<evidence type="ECO:0000313" key="2">
    <source>
        <dbReference type="Proteomes" id="UP000664303"/>
    </source>
</evidence>